<dbReference type="KEGG" id="ttk:TST_0717"/>
<sequence>MRLNNTTIKYLSQTLAQRIVKSQSVEDQDEEKIFKIIQRVITEDIEKEKQIEEEAHRLLRQHVREIEQQGISYQKMFNIIKQKLAKERGMIL</sequence>
<accession>A0A0S3QT59</accession>
<dbReference type="AlphaFoldDB" id="A0A0S3QT59"/>
<proteinExistence type="predicted"/>
<evidence type="ECO:0008006" key="3">
    <source>
        <dbReference type="Google" id="ProtNLM"/>
    </source>
</evidence>
<keyword evidence="2" id="KW-1185">Reference proteome</keyword>
<dbReference type="Pfam" id="PF04368">
    <property type="entry name" value="DUF507"/>
    <property type="match status" value="1"/>
</dbReference>
<dbReference type="RefSeq" id="WP_068549517.1">
    <property type="nucleotide sequence ID" value="NZ_AP013035.1"/>
</dbReference>
<protein>
    <recommendedName>
        <fullName evidence="3">DUF507 family protein</fullName>
    </recommendedName>
</protein>
<dbReference type="InterPro" id="IPR007463">
    <property type="entry name" value="DUF507"/>
</dbReference>
<evidence type="ECO:0000313" key="1">
    <source>
        <dbReference type="EMBL" id="BAT71522.1"/>
    </source>
</evidence>
<dbReference type="Proteomes" id="UP000063234">
    <property type="component" value="Chromosome"/>
</dbReference>
<reference evidence="2" key="1">
    <citation type="journal article" date="2018" name="Science">
        <title>A primordial and reversible TCA cycle in a facultatively chemolithoautotrophic thermophile.</title>
        <authorList>
            <person name="Nunoura T."/>
            <person name="Chikaraishi Y."/>
            <person name="Izaki R."/>
            <person name="Suwa T."/>
            <person name="Sato T."/>
            <person name="Harada T."/>
            <person name="Mori K."/>
            <person name="Kato Y."/>
            <person name="Miyazaki M."/>
            <person name="Shimamura S."/>
            <person name="Yanagawa K."/>
            <person name="Shuto A."/>
            <person name="Ohkouchi N."/>
            <person name="Fujita N."/>
            <person name="Takaki Y."/>
            <person name="Atomi H."/>
            <person name="Takai K."/>
        </authorList>
    </citation>
    <scope>NUCLEOTIDE SEQUENCE [LARGE SCALE GENOMIC DNA]</scope>
    <source>
        <strain evidence="2">DSM 17441 / JCM 13301 / NBRC 103674 / ABI70S6</strain>
    </source>
</reference>
<gene>
    <name evidence="1" type="ORF">TST_0717</name>
</gene>
<evidence type="ECO:0000313" key="2">
    <source>
        <dbReference type="Proteomes" id="UP000063234"/>
    </source>
</evidence>
<dbReference type="OrthoDB" id="163245at2"/>
<dbReference type="EMBL" id="AP013035">
    <property type="protein sequence ID" value="BAT71522.1"/>
    <property type="molecule type" value="Genomic_DNA"/>
</dbReference>
<dbReference type="STRING" id="1298851.TST_0717"/>
<organism evidence="1 2">
    <name type="scientific">Thermosulfidibacter takaii (strain DSM 17441 / JCM 13301 / NBRC 103674 / ABI70S6)</name>
    <dbReference type="NCBI Taxonomy" id="1298851"/>
    <lineage>
        <taxon>Bacteria</taxon>
        <taxon>Pseudomonadati</taxon>
        <taxon>Thermosulfidibacterota</taxon>
        <taxon>Thermosulfidibacteria</taxon>
        <taxon>Thermosulfidibacterales</taxon>
        <taxon>Thermosulfidibacteraceae</taxon>
    </lineage>
</organism>
<name>A0A0S3QT59_THET7</name>